<feature type="domain" description="FP protein C-terminal" evidence="2">
    <location>
        <begin position="327"/>
        <end position="377"/>
    </location>
</feature>
<evidence type="ECO:0000259" key="2">
    <source>
        <dbReference type="Pfam" id="PF25298"/>
    </source>
</evidence>
<protein>
    <recommendedName>
        <fullName evidence="2">FP protein C-terminal domain-containing protein</fullName>
    </recommendedName>
</protein>
<organism evidence="3 4">
    <name type="scientific">Cloeon dipterum</name>
    <dbReference type="NCBI Taxonomy" id="197152"/>
    <lineage>
        <taxon>Eukaryota</taxon>
        <taxon>Metazoa</taxon>
        <taxon>Ecdysozoa</taxon>
        <taxon>Arthropoda</taxon>
        <taxon>Hexapoda</taxon>
        <taxon>Insecta</taxon>
        <taxon>Pterygota</taxon>
        <taxon>Palaeoptera</taxon>
        <taxon>Ephemeroptera</taxon>
        <taxon>Pisciforma</taxon>
        <taxon>Baetidae</taxon>
        <taxon>Cloeon</taxon>
    </lineage>
</organism>
<name>A0A8S1E5J7_9INSE</name>
<dbReference type="AlphaFoldDB" id="A0A8S1E5J7"/>
<feature type="region of interest" description="Disordered" evidence="1">
    <location>
        <begin position="286"/>
        <end position="310"/>
    </location>
</feature>
<dbReference type="Pfam" id="PF25298">
    <property type="entry name" value="Baculo_FP_2nd"/>
    <property type="match status" value="1"/>
</dbReference>
<gene>
    <name evidence="3" type="ORF">CLODIP_2_CD13167</name>
</gene>
<comment type="caution">
    <text evidence="3">The sequence shown here is derived from an EMBL/GenBank/DDBJ whole genome shotgun (WGS) entry which is preliminary data.</text>
</comment>
<dbReference type="EMBL" id="CADEPI010000865">
    <property type="protein sequence ID" value="CAB3388689.1"/>
    <property type="molecule type" value="Genomic_DNA"/>
</dbReference>
<evidence type="ECO:0000256" key="1">
    <source>
        <dbReference type="SAM" id="MobiDB-lite"/>
    </source>
</evidence>
<dbReference type="InterPro" id="IPR057251">
    <property type="entry name" value="FP_C"/>
</dbReference>
<feature type="compositionally biased region" description="Polar residues" evidence="1">
    <location>
        <begin position="93"/>
        <end position="105"/>
    </location>
</feature>
<feature type="region of interest" description="Disordered" evidence="1">
    <location>
        <begin position="90"/>
        <end position="109"/>
    </location>
</feature>
<evidence type="ECO:0000313" key="3">
    <source>
        <dbReference type="EMBL" id="CAB3388689.1"/>
    </source>
</evidence>
<dbReference type="Proteomes" id="UP000494165">
    <property type="component" value="Unassembled WGS sequence"/>
</dbReference>
<keyword evidence="4" id="KW-1185">Reference proteome</keyword>
<evidence type="ECO:0000313" key="4">
    <source>
        <dbReference type="Proteomes" id="UP000494165"/>
    </source>
</evidence>
<reference evidence="3 4" key="1">
    <citation type="submission" date="2020-04" db="EMBL/GenBank/DDBJ databases">
        <authorList>
            <person name="Alioto T."/>
            <person name="Alioto T."/>
            <person name="Gomez Garrido J."/>
        </authorList>
    </citation>
    <scope>NUCLEOTIDE SEQUENCE [LARGE SCALE GENOMIC DNA]</scope>
</reference>
<proteinExistence type="predicted"/>
<accession>A0A8S1E5J7</accession>
<feature type="compositionally biased region" description="Low complexity" evidence="1">
    <location>
        <begin position="296"/>
        <end position="308"/>
    </location>
</feature>
<sequence length="474" mass="52115">MASPWLFTGLLLEVGTILVLTLLEKLIVQIEFGVTDLPSSPIVIPYDFQSSFKSSADFVKCKVCNLAVAHPGCAAKSKTQWACSSCRADSDSTKAGSNPPSNPSSEAGDLITDQLGNLAANMNARFDAAEESRMNNHADFERALEFLSSKYDELLKTIGEQNKTISELRKGMEAFTSKLKEKDSMINLLALRVNELEQSAHSLSIEIHGVPRAAERENLHEVLGQLAQQVGAPQPSLENVADAYRLPARTPRAVGQRPRGEPPIAIKFKDASVRLAWLAGRRRLQQQRPADVNREPVPSTSAAAVATPAPRPDGRMLPPIRIYERLTAYNKRLLYLTRGAATAKGYKFVWVKEGKIFVRRSEQLGALIRIRCEEDIRTKLDYTAAETGAYLGFLKANCSVSKIAKYHNLLLVTLCSGAIRVYDMDTKTLVTEISGGGKLLRFIDVASENIVAAARMNDMFAMPFTSEMKAALNQ</sequence>